<evidence type="ECO:0000256" key="6">
    <source>
        <dbReference type="ARBA" id="ARBA00023239"/>
    </source>
</evidence>
<dbReference type="InterPro" id="IPR015421">
    <property type="entry name" value="PyrdxlP-dep_Trfase_major"/>
</dbReference>
<dbReference type="Gene3D" id="3.40.640.10">
    <property type="entry name" value="Type I PLP-dependent aspartate aminotransferase-like (Major domain)"/>
    <property type="match status" value="1"/>
</dbReference>
<dbReference type="EMBL" id="CP000083">
    <property type="protein sequence ID" value="AAZ24296.1"/>
    <property type="molecule type" value="Genomic_DNA"/>
</dbReference>
<dbReference type="HOGENOM" id="CLU_018986_2_0_6"/>
<protein>
    <recommendedName>
        <fullName evidence="4">L-methionine gamma-lyase</fullName>
        <ecNumber evidence="3">4.4.1.11</ecNumber>
    </recommendedName>
</protein>
<dbReference type="CDD" id="cd00614">
    <property type="entry name" value="CGS_like"/>
    <property type="match status" value="1"/>
</dbReference>
<dbReference type="InterPro" id="IPR006237">
    <property type="entry name" value="L-Met_gamma_lys"/>
</dbReference>
<dbReference type="AlphaFoldDB" id="Q484S2"/>
<evidence type="ECO:0000256" key="8">
    <source>
        <dbReference type="PIRSR" id="PIRSR001434-2"/>
    </source>
</evidence>
<dbReference type="SUPFAM" id="SSF53383">
    <property type="entry name" value="PLP-dependent transferases"/>
    <property type="match status" value="1"/>
</dbReference>
<dbReference type="GO" id="GO:0005737">
    <property type="term" value="C:cytoplasm"/>
    <property type="evidence" value="ECO:0007669"/>
    <property type="project" value="TreeGrafter"/>
</dbReference>
<organism evidence="10 11">
    <name type="scientific">Colwellia psychrerythraea (strain 34H / ATCC BAA-681)</name>
    <name type="common">Vibrio psychroerythus</name>
    <dbReference type="NCBI Taxonomy" id="167879"/>
    <lineage>
        <taxon>Bacteria</taxon>
        <taxon>Pseudomonadati</taxon>
        <taxon>Pseudomonadota</taxon>
        <taxon>Gammaproteobacteria</taxon>
        <taxon>Alteromonadales</taxon>
        <taxon>Colwelliaceae</taxon>
        <taxon>Colwellia</taxon>
    </lineage>
</organism>
<accession>Q484S2</accession>
<dbReference type="GO" id="GO:0019346">
    <property type="term" value="P:transsulfuration"/>
    <property type="evidence" value="ECO:0007669"/>
    <property type="project" value="InterPro"/>
</dbReference>
<proteinExistence type="inferred from homology"/>
<dbReference type="InterPro" id="IPR015424">
    <property type="entry name" value="PyrdxlP-dep_Trfase"/>
</dbReference>
<dbReference type="FunFam" id="3.40.640.10:FF:000046">
    <property type="entry name" value="Cystathionine gamma-lyase"/>
    <property type="match status" value="1"/>
</dbReference>
<comment type="similarity">
    <text evidence="2">Belongs to the trans-sulfuration enzymes family. L-methionine gamma-lyase subfamily.</text>
</comment>
<dbReference type="PROSITE" id="PS00868">
    <property type="entry name" value="CYS_MET_METAB_PP"/>
    <property type="match status" value="1"/>
</dbReference>
<dbReference type="Proteomes" id="UP000000547">
    <property type="component" value="Chromosome"/>
</dbReference>
<comment type="cofactor">
    <cofactor evidence="1 9">
        <name>pyridoxal 5'-phosphate</name>
        <dbReference type="ChEBI" id="CHEBI:597326"/>
    </cofactor>
</comment>
<dbReference type="EC" id="4.4.1.11" evidence="3"/>
<dbReference type="GO" id="GO:0009086">
    <property type="term" value="P:methionine biosynthetic process"/>
    <property type="evidence" value="ECO:0007669"/>
    <property type="project" value="UniProtKB-ARBA"/>
</dbReference>
<name>Q484S2_COLP3</name>
<evidence type="ECO:0000256" key="7">
    <source>
        <dbReference type="ARBA" id="ARBA00049180"/>
    </source>
</evidence>
<dbReference type="InterPro" id="IPR054542">
    <property type="entry name" value="Cys_met_metab_PP"/>
</dbReference>
<dbReference type="RefSeq" id="WP_011042537.1">
    <property type="nucleotide sequence ID" value="NC_003910.7"/>
</dbReference>
<sequence length="413" mass="44771">MTQFKSKNIETNAIHAGRINDTQFGSLATPLYQTSTFIFDNAQQGGDRFAGESEGYIYTRLGNPTTRQLEQRVAAMECMDDAAATATGMAAVSAALLTNLQAGDHMISSKAVYGCSFALMNHMLKKFNIEVTFVDMTEPDNIKAAIKENTKLVFLETPINPNLVVLDLEKICAIAKAHNLLSIVDNTFLTPVLQQPAKFGADIVVHSATKYLNGHGDVVAGVVCANFEMINEIKMTTLKDIGATISPHDAWLIMRGLKTLPIRMDRHCSNAQTVAEFLEQHPMVDEVYYPGLKSHSGNKFVGNQMKAAGGVIAFELNTDLTGGKTFIDAMELFSIAVSLGDAESLIQHPASMTHSPYTPEERADAGISDSLIRISVGLENVDDIISDLTQALEKVKLPSSDKVTNINQANNAA</sequence>
<dbReference type="PANTHER" id="PTHR11808:SF80">
    <property type="entry name" value="CYSTATHIONINE GAMMA-LYASE"/>
    <property type="match status" value="1"/>
</dbReference>
<gene>
    <name evidence="10" type="primary">megL</name>
    <name evidence="10" type="ordered locus">CPS_1705</name>
</gene>
<evidence type="ECO:0000313" key="10">
    <source>
        <dbReference type="EMBL" id="AAZ24296.1"/>
    </source>
</evidence>
<reference evidence="10" key="1">
    <citation type="journal article" date="2005" name="Proc. Natl. Acad. Sci. U.S.A.">
        <title>The psychrophilic lifestyle as revealed by the genome sequence of Colwellia psychrerythraea 34H through genomic and proteomic analyses.</title>
        <authorList>
            <person name="Methe B.A."/>
            <person name="Nelson K.E."/>
            <person name="Deming J.W."/>
            <person name="Momen B."/>
            <person name="Melamud E."/>
            <person name="Zhang X."/>
            <person name="Moult J."/>
            <person name="Madupu R."/>
            <person name="Nelson W.C."/>
            <person name="Dodson R.J."/>
            <person name="Brinkac L.M."/>
            <person name="Daugherty S.C."/>
            <person name="Durkin A.S."/>
            <person name="DeBoy R.T."/>
            <person name="Kolonay J.F."/>
            <person name="Sullivan S.A."/>
            <person name="Zhou L."/>
            <person name="Davidsen T.M."/>
            <person name="Wu M."/>
            <person name="Huston A.L."/>
            <person name="Lewis M."/>
            <person name="Weaver B."/>
            <person name="Weidman J.F."/>
            <person name="Khouri H."/>
            <person name="Utterback T.R."/>
            <person name="Feldblyum T.V."/>
            <person name="Fraser C.M."/>
        </authorList>
    </citation>
    <scope>NUCLEOTIDE SEQUENCE [LARGE SCALE GENOMIC DNA]</scope>
    <source>
        <strain evidence="10">34H</strain>
    </source>
</reference>
<dbReference type="InterPro" id="IPR015422">
    <property type="entry name" value="PyrdxlP-dep_Trfase_small"/>
</dbReference>
<dbReference type="Pfam" id="PF01053">
    <property type="entry name" value="Cys_Met_Meta_PP"/>
    <property type="match status" value="1"/>
</dbReference>
<evidence type="ECO:0000256" key="2">
    <source>
        <dbReference type="ARBA" id="ARBA00008667"/>
    </source>
</evidence>
<dbReference type="PANTHER" id="PTHR11808">
    <property type="entry name" value="TRANS-SULFURATION ENZYME FAMILY MEMBER"/>
    <property type="match status" value="1"/>
</dbReference>
<evidence type="ECO:0000256" key="4">
    <source>
        <dbReference type="ARBA" id="ARBA00019040"/>
    </source>
</evidence>
<dbReference type="GO" id="GO:0030170">
    <property type="term" value="F:pyridoxal phosphate binding"/>
    <property type="evidence" value="ECO:0007669"/>
    <property type="project" value="InterPro"/>
</dbReference>
<dbReference type="STRING" id="167879.CPS_1705"/>
<evidence type="ECO:0000313" key="11">
    <source>
        <dbReference type="Proteomes" id="UP000000547"/>
    </source>
</evidence>
<dbReference type="Gene3D" id="3.90.1150.10">
    <property type="entry name" value="Aspartate Aminotransferase, domain 1"/>
    <property type="match status" value="1"/>
</dbReference>
<keyword evidence="6 10" id="KW-0456">Lyase</keyword>
<dbReference type="GO" id="GO:0018826">
    <property type="term" value="F:methionine gamma-lyase activity"/>
    <property type="evidence" value="ECO:0007669"/>
    <property type="project" value="UniProtKB-EC"/>
</dbReference>
<evidence type="ECO:0000256" key="5">
    <source>
        <dbReference type="ARBA" id="ARBA00022898"/>
    </source>
</evidence>
<evidence type="ECO:0000256" key="3">
    <source>
        <dbReference type="ARBA" id="ARBA00012222"/>
    </source>
</evidence>
<dbReference type="FunFam" id="3.90.1150.10:FF:000033">
    <property type="entry name" value="Cystathionine gamma-synthase"/>
    <property type="match status" value="1"/>
</dbReference>
<feature type="modified residue" description="N6-(pyridoxal phosphate)lysine" evidence="8">
    <location>
        <position position="210"/>
    </location>
</feature>
<dbReference type="PIRSF" id="PIRSF001434">
    <property type="entry name" value="CGS"/>
    <property type="match status" value="1"/>
</dbReference>
<comment type="catalytic activity">
    <reaction evidence="7">
        <text>L-methionine + H2O = methanethiol + 2-oxobutanoate + NH4(+)</text>
        <dbReference type="Rhea" id="RHEA:23800"/>
        <dbReference type="ChEBI" id="CHEBI:15377"/>
        <dbReference type="ChEBI" id="CHEBI:16007"/>
        <dbReference type="ChEBI" id="CHEBI:16763"/>
        <dbReference type="ChEBI" id="CHEBI:28938"/>
        <dbReference type="ChEBI" id="CHEBI:57844"/>
        <dbReference type="EC" id="4.4.1.11"/>
    </reaction>
</comment>
<dbReference type="NCBIfam" id="TIGR01328">
    <property type="entry name" value="met_gam_lyase"/>
    <property type="match status" value="1"/>
</dbReference>
<evidence type="ECO:0000256" key="9">
    <source>
        <dbReference type="RuleBase" id="RU362118"/>
    </source>
</evidence>
<evidence type="ECO:0000256" key="1">
    <source>
        <dbReference type="ARBA" id="ARBA00001933"/>
    </source>
</evidence>
<keyword evidence="5 8" id="KW-0663">Pyridoxal phosphate</keyword>
<dbReference type="eggNOG" id="COG0626">
    <property type="taxonomic scope" value="Bacteria"/>
</dbReference>
<dbReference type="KEGG" id="cps:CPS_1705"/>
<dbReference type="InterPro" id="IPR000277">
    <property type="entry name" value="Cys/Met-Metab_PyrdxlP-dep_enz"/>
</dbReference>